<sequence>MAVMAGTIVLLVPLVLGAVFVGLCFLERMLARKKAWWPGLILPGLSLLWALFSSLNYPQSTTSTDPLVIAASIGMNFLLGNLPTYVFLLIYGVVRSKSRKQRELEKMNLQDL</sequence>
<gene>
    <name evidence="2" type="ORF">WMO24_09375</name>
</gene>
<name>A0ABV1GFV9_9FIRM</name>
<feature type="transmembrane region" description="Helical" evidence="1">
    <location>
        <begin position="67"/>
        <end position="94"/>
    </location>
</feature>
<keyword evidence="1" id="KW-0472">Membrane</keyword>
<comment type="caution">
    <text evidence="2">The sequence shown here is derived from an EMBL/GenBank/DDBJ whole genome shotgun (WGS) entry which is preliminary data.</text>
</comment>
<evidence type="ECO:0000313" key="2">
    <source>
        <dbReference type="EMBL" id="MEQ2520636.1"/>
    </source>
</evidence>
<organism evidence="2 3">
    <name type="scientific">Ruthenibacterium intestinale</name>
    <dbReference type="NCBI Taxonomy" id="3133163"/>
    <lineage>
        <taxon>Bacteria</taxon>
        <taxon>Bacillati</taxon>
        <taxon>Bacillota</taxon>
        <taxon>Clostridia</taxon>
        <taxon>Eubacteriales</taxon>
        <taxon>Oscillospiraceae</taxon>
        <taxon>Ruthenibacterium</taxon>
    </lineage>
</organism>
<protein>
    <submittedName>
        <fullName evidence="2">Uncharacterized protein</fullName>
    </submittedName>
</protein>
<reference evidence="2 3" key="1">
    <citation type="submission" date="2024-03" db="EMBL/GenBank/DDBJ databases">
        <title>Human intestinal bacterial collection.</title>
        <authorList>
            <person name="Pauvert C."/>
            <person name="Hitch T.C.A."/>
            <person name="Clavel T."/>
        </authorList>
    </citation>
    <scope>NUCLEOTIDE SEQUENCE [LARGE SCALE GENOMIC DNA]</scope>
    <source>
        <strain evidence="2 3">CLA-JM-H11</strain>
    </source>
</reference>
<keyword evidence="1" id="KW-1133">Transmembrane helix</keyword>
<evidence type="ECO:0000256" key="1">
    <source>
        <dbReference type="SAM" id="Phobius"/>
    </source>
</evidence>
<feature type="transmembrane region" description="Helical" evidence="1">
    <location>
        <begin position="35"/>
        <end position="55"/>
    </location>
</feature>
<keyword evidence="3" id="KW-1185">Reference proteome</keyword>
<dbReference type="EMBL" id="JBBMFA010000094">
    <property type="protein sequence ID" value="MEQ2520636.1"/>
    <property type="molecule type" value="Genomic_DNA"/>
</dbReference>
<feature type="transmembrane region" description="Helical" evidence="1">
    <location>
        <begin position="6"/>
        <end position="26"/>
    </location>
</feature>
<dbReference type="Proteomes" id="UP001477672">
    <property type="component" value="Unassembled WGS sequence"/>
</dbReference>
<dbReference type="RefSeq" id="WP_349216182.1">
    <property type="nucleotide sequence ID" value="NZ_JBBMFA010000094.1"/>
</dbReference>
<keyword evidence="1" id="KW-0812">Transmembrane</keyword>
<proteinExistence type="predicted"/>
<accession>A0ABV1GFV9</accession>
<evidence type="ECO:0000313" key="3">
    <source>
        <dbReference type="Proteomes" id="UP001477672"/>
    </source>
</evidence>